<name>A0A7S2WA75_9STRA</name>
<dbReference type="AlphaFoldDB" id="A0A7S2WA75"/>
<sequence length="137" mass="15516">MSGEIMGSKLKTELSKFMSDMKRTVATQKAKNGVSLDEGKKFMSYEVYTKLCELIYKEEGDDYAFANTFLTLEWNLLARSENCLSMNVSHIQWANDSLILYFGKTKGGQLRDKGGDQWHVYANPKNPALCIVLVLSK</sequence>
<proteinExistence type="predicted"/>
<organism evidence="1">
    <name type="scientific">Eucampia antarctica</name>
    <dbReference type="NCBI Taxonomy" id="49252"/>
    <lineage>
        <taxon>Eukaryota</taxon>
        <taxon>Sar</taxon>
        <taxon>Stramenopiles</taxon>
        <taxon>Ochrophyta</taxon>
        <taxon>Bacillariophyta</taxon>
        <taxon>Mediophyceae</taxon>
        <taxon>Biddulphiophycidae</taxon>
        <taxon>Hemiaulales</taxon>
        <taxon>Hemiaulaceae</taxon>
        <taxon>Eucampia</taxon>
    </lineage>
</organism>
<reference evidence="1" key="1">
    <citation type="submission" date="2021-01" db="EMBL/GenBank/DDBJ databases">
        <authorList>
            <person name="Corre E."/>
            <person name="Pelletier E."/>
            <person name="Niang G."/>
            <person name="Scheremetjew M."/>
            <person name="Finn R."/>
            <person name="Kale V."/>
            <person name="Holt S."/>
            <person name="Cochrane G."/>
            <person name="Meng A."/>
            <person name="Brown T."/>
            <person name="Cohen L."/>
        </authorList>
    </citation>
    <scope>NUCLEOTIDE SEQUENCE</scope>
    <source>
        <strain evidence="1">CCMP1452</strain>
    </source>
</reference>
<protein>
    <submittedName>
        <fullName evidence="1">Uncharacterized protein</fullName>
    </submittedName>
</protein>
<accession>A0A7S2WA75</accession>
<dbReference type="EMBL" id="HBHI01015981">
    <property type="protein sequence ID" value="CAD9675652.1"/>
    <property type="molecule type" value="Transcribed_RNA"/>
</dbReference>
<evidence type="ECO:0000313" key="1">
    <source>
        <dbReference type="EMBL" id="CAD9675652.1"/>
    </source>
</evidence>
<gene>
    <name evidence="1" type="ORF">EANT1437_LOCUS8213</name>
</gene>